<dbReference type="Gene3D" id="3.40.50.300">
    <property type="entry name" value="P-loop containing nucleotide triphosphate hydrolases"/>
    <property type="match status" value="1"/>
</dbReference>
<reference evidence="10 11" key="1">
    <citation type="submission" date="2019-07" db="EMBL/GenBank/DDBJ databases">
        <title>Genomes of Cafeteria roenbergensis.</title>
        <authorList>
            <person name="Fischer M.G."/>
            <person name="Hackl T."/>
            <person name="Roman M."/>
        </authorList>
    </citation>
    <scope>NUCLEOTIDE SEQUENCE [LARGE SCALE GENOMIC DNA]</scope>
    <source>
        <strain evidence="10 11">BVI</strain>
    </source>
</reference>
<keyword evidence="11" id="KW-1185">Reference proteome</keyword>
<evidence type="ECO:0000256" key="4">
    <source>
        <dbReference type="ARBA" id="ARBA00022679"/>
    </source>
</evidence>
<keyword evidence="3 8" id="KW-0237">DNA synthesis</keyword>
<dbReference type="GO" id="GO:0004797">
    <property type="term" value="F:thymidine kinase activity"/>
    <property type="evidence" value="ECO:0007669"/>
    <property type="project" value="UniProtKB-EC"/>
</dbReference>
<dbReference type="GO" id="GO:0046104">
    <property type="term" value="P:thymidine metabolic process"/>
    <property type="evidence" value="ECO:0007669"/>
    <property type="project" value="TreeGrafter"/>
</dbReference>
<keyword evidence="4 8" id="KW-0808">Transferase</keyword>
<name>A0A5A8CEX9_CAFRO</name>
<evidence type="ECO:0000256" key="5">
    <source>
        <dbReference type="ARBA" id="ARBA00022741"/>
    </source>
</evidence>
<dbReference type="InterPro" id="IPR001267">
    <property type="entry name" value="Thymidine_kinase"/>
</dbReference>
<proteinExistence type="inferred from homology"/>
<evidence type="ECO:0000313" key="10">
    <source>
        <dbReference type="EMBL" id="KAA0150630.1"/>
    </source>
</evidence>
<dbReference type="GO" id="GO:0071897">
    <property type="term" value="P:DNA biosynthetic process"/>
    <property type="evidence" value="ECO:0007669"/>
    <property type="project" value="UniProtKB-KW"/>
</dbReference>
<dbReference type="PANTHER" id="PTHR11441">
    <property type="entry name" value="THYMIDINE KINASE"/>
    <property type="match status" value="1"/>
</dbReference>
<sequence length="260" mass="27390">MPRLYVFMGPMYSGKTSEMLRAVRAARQSGAFTTDDGVRKLTVARSRMDTRSPPGAVVSRDGLEERGEHVLVVDSLDELEVVPGGMVACDEAQFFGDGSLLRLWERVAAQQGALLVSGLDRDFRGRPFGDVLALSRLHLGDAAVGSGAAGDALVEVRRLVSRCAVCGSAGALTARVSGATPAWLEEFGPGKAGRSPRCPHEPSAPIKSQQVVVGDRETYRAVCSQHHAGGLLVRATADPESPLLGSADGAVLFHGSGERV</sequence>
<keyword evidence="7 8" id="KW-0067">ATP-binding</keyword>
<evidence type="ECO:0000256" key="9">
    <source>
        <dbReference type="RuleBase" id="RU004165"/>
    </source>
</evidence>
<evidence type="ECO:0000256" key="7">
    <source>
        <dbReference type="ARBA" id="ARBA00022840"/>
    </source>
</evidence>
<comment type="caution">
    <text evidence="10">The sequence shown here is derived from an EMBL/GenBank/DDBJ whole genome shotgun (WGS) entry which is preliminary data.</text>
</comment>
<gene>
    <name evidence="10" type="ORF">FNF29_05205</name>
</gene>
<organism evidence="10 11">
    <name type="scientific">Cafeteria roenbergensis</name>
    <name type="common">Marine flagellate</name>
    <dbReference type="NCBI Taxonomy" id="33653"/>
    <lineage>
        <taxon>Eukaryota</taxon>
        <taxon>Sar</taxon>
        <taxon>Stramenopiles</taxon>
        <taxon>Bigyra</taxon>
        <taxon>Opalozoa</taxon>
        <taxon>Bicosoecida</taxon>
        <taxon>Cafeteriaceae</taxon>
        <taxon>Cafeteria</taxon>
    </lineage>
</organism>
<keyword evidence="6 8" id="KW-0418">Kinase</keyword>
<dbReference type="AlphaFoldDB" id="A0A5A8CEX9"/>
<comment type="catalytic activity">
    <reaction evidence="8">
        <text>thymidine + ATP = dTMP + ADP + H(+)</text>
        <dbReference type="Rhea" id="RHEA:19129"/>
        <dbReference type="ChEBI" id="CHEBI:15378"/>
        <dbReference type="ChEBI" id="CHEBI:17748"/>
        <dbReference type="ChEBI" id="CHEBI:30616"/>
        <dbReference type="ChEBI" id="CHEBI:63528"/>
        <dbReference type="ChEBI" id="CHEBI:456216"/>
        <dbReference type="EC" id="2.7.1.21"/>
    </reaction>
</comment>
<dbReference type="Gene3D" id="3.30.60.20">
    <property type="match status" value="1"/>
</dbReference>
<dbReference type="EC" id="2.7.1.21" evidence="2 8"/>
<dbReference type="InterPro" id="IPR027417">
    <property type="entry name" value="P-loop_NTPase"/>
</dbReference>
<evidence type="ECO:0000256" key="1">
    <source>
        <dbReference type="ARBA" id="ARBA00007587"/>
    </source>
</evidence>
<accession>A0A5A8CEX9</accession>
<comment type="similarity">
    <text evidence="1 9">Belongs to the thymidine kinase family.</text>
</comment>
<evidence type="ECO:0000256" key="8">
    <source>
        <dbReference type="RuleBase" id="RU000544"/>
    </source>
</evidence>
<evidence type="ECO:0000256" key="3">
    <source>
        <dbReference type="ARBA" id="ARBA00022634"/>
    </source>
</evidence>
<dbReference type="GO" id="GO:0005524">
    <property type="term" value="F:ATP binding"/>
    <property type="evidence" value="ECO:0007669"/>
    <property type="project" value="UniProtKB-KW"/>
</dbReference>
<dbReference type="Pfam" id="PF00265">
    <property type="entry name" value="TK"/>
    <property type="match status" value="1"/>
</dbReference>
<evidence type="ECO:0000256" key="2">
    <source>
        <dbReference type="ARBA" id="ARBA00012118"/>
    </source>
</evidence>
<evidence type="ECO:0000256" key="6">
    <source>
        <dbReference type="ARBA" id="ARBA00022777"/>
    </source>
</evidence>
<dbReference type="PANTHER" id="PTHR11441:SF0">
    <property type="entry name" value="THYMIDINE KINASE, CYTOSOLIC"/>
    <property type="match status" value="1"/>
</dbReference>
<dbReference type="Proteomes" id="UP000323011">
    <property type="component" value="Unassembled WGS sequence"/>
</dbReference>
<dbReference type="EMBL" id="VLTN01000033">
    <property type="protein sequence ID" value="KAA0150630.1"/>
    <property type="molecule type" value="Genomic_DNA"/>
</dbReference>
<keyword evidence="5 8" id="KW-0547">Nucleotide-binding</keyword>
<evidence type="ECO:0000313" key="11">
    <source>
        <dbReference type="Proteomes" id="UP000323011"/>
    </source>
</evidence>
<dbReference type="SUPFAM" id="SSF52540">
    <property type="entry name" value="P-loop containing nucleoside triphosphate hydrolases"/>
    <property type="match status" value="1"/>
</dbReference>
<protein>
    <recommendedName>
        <fullName evidence="2 8">Thymidine kinase</fullName>
        <ecNumber evidence="2 8">2.7.1.21</ecNumber>
    </recommendedName>
</protein>